<proteinExistence type="predicted"/>
<reference evidence="1" key="1">
    <citation type="submission" date="2019-08" db="EMBL/GenBank/DDBJ databases">
        <authorList>
            <person name="Kucharzyk K."/>
            <person name="Murdoch R.W."/>
            <person name="Higgins S."/>
            <person name="Loffler F."/>
        </authorList>
    </citation>
    <scope>NUCLEOTIDE SEQUENCE</scope>
</reference>
<name>A0A645FUH2_9ZZZZ</name>
<sequence>MYVDYINAKYQGLYAWELIELCETVIKTYEALMNGNYKNSELIFNHIDCLFNHISLIFRSKNAIADECLSNASECEKSEIDKDKIIRQIDTFCKLMNKVVHKHTVFNFNFESLENYEKI</sequence>
<protein>
    <submittedName>
        <fullName evidence="1">Uncharacterized protein</fullName>
    </submittedName>
</protein>
<dbReference type="AlphaFoldDB" id="A0A645FUH2"/>
<accession>A0A645FUH2</accession>
<dbReference type="EMBL" id="VSSQ01064515">
    <property type="protein sequence ID" value="MPN17400.1"/>
    <property type="molecule type" value="Genomic_DNA"/>
</dbReference>
<organism evidence="1">
    <name type="scientific">bioreactor metagenome</name>
    <dbReference type="NCBI Taxonomy" id="1076179"/>
    <lineage>
        <taxon>unclassified sequences</taxon>
        <taxon>metagenomes</taxon>
        <taxon>ecological metagenomes</taxon>
    </lineage>
</organism>
<gene>
    <name evidence="1" type="ORF">SDC9_164753</name>
</gene>
<evidence type="ECO:0000313" key="1">
    <source>
        <dbReference type="EMBL" id="MPN17400.1"/>
    </source>
</evidence>
<comment type="caution">
    <text evidence="1">The sequence shown here is derived from an EMBL/GenBank/DDBJ whole genome shotgun (WGS) entry which is preliminary data.</text>
</comment>